<feature type="transmembrane region" description="Helical" evidence="7">
    <location>
        <begin position="333"/>
        <end position="354"/>
    </location>
</feature>
<keyword evidence="10" id="KW-1185">Reference proteome</keyword>
<evidence type="ECO:0000256" key="6">
    <source>
        <dbReference type="SAM" id="MobiDB-lite"/>
    </source>
</evidence>
<keyword evidence="9" id="KW-0723">Serine/threonine-protein kinase</keyword>
<keyword evidence="7" id="KW-0472">Membrane</keyword>
<dbReference type="GO" id="GO:0004674">
    <property type="term" value="F:protein serine/threonine kinase activity"/>
    <property type="evidence" value="ECO:0007669"/>
    <property type="project" value="UniProtKB-KW"/>
</dbReference>
<dbReference type="InterPro" id="IPR011009">
    <property type="entry name" value="Kinase-like_dom_sf"/>
</dbReference>
<evidence type="ECO:0000256" key="4">
    <source>
        <dbReference type="ARBA" id="ARBA00022840"/>
    </source>
</evidence>
<name>A0ABS5C2F6_9BACT</name>
<feature type="binding site" evidence="5">
    <location>
        <position position="51"/>
    </location>
    <ligand>
        <name>ATP</name>
        <dbReference type="ChEBI" id="CHEBI:30616"/>
    </ligand>
</feature>
<keyword evidence="1" id="KW-0808">Transferase</keyword>
<evidence type="ECO:0000259" key="8">
    <source>
        <dbReference type="PROSITE" id="PS50011"/>
    </source>
</evidence>
<accession>A0ABS5C2F6</accession>
<evidence type="ECO:0000256" key="3">
    <source>
        <dbReference type="ARBA" id="ARBA00022777"/>
    </source>
</evidence>
<dbReference type="Pfam" id="PF00069">
    <property type="entry name" value="Pkinase"/>
    <property type="match status" value="1"/>
</dbReference>
<evidence type="ECO:0000256" key="5">
    <source>
        <dbReference type="PROSITE-ProRule" id="PRU10141"/>
    </source>
</evidence>
<evidence type="ECO:0000313" key="9">
    <source>
        <dbReference type="EMBL" id="MBP3960159.1"/>
    </source>
</evidence>
<dbReference type="InterPro" id="IPR017441">
    <property type="entry name" value="Protein_kinase_ATP_BS"/>
</dbReference>
<evidence type="ECO:0000256" key="1">
    <source>
        <dbReference type="ARBA" id="ARBA00022679"/>
    </source>
</evidence>
<dbReference type="EMBL" id="JAGKQQ010000001">
    <property type="protein sequence ID" value="MBP3960159.1"/>
    <property type="molecule type" value="Genomic_DNA"/>
</dbReference>
<gene>
    <name evidence="9" type="ORF">J8F10_33450</name>
</gene>
<dbReference type="SMART" id="SM00220">
    <property type="entry name" value="S_TKc"/>
    <property type="match status" value="1"/>
</dbReference>
<dbReference type="InterPro" id="IPR008271">
    <property type="entry name" value="Ser/Thr_kinase_AS"/>
</dbReference>
<feature type="region of interest" description="Disordered" evidence="6">
    <location>
        <begin position="365"/>
        <end position="384"/>
    </location>
</feature>
<dbReference type="CDD" id="cd14014">
    <property type="entry name" value="STKc_PknB_like"/>
    <property type="match status" value="1"/>
</dbReference>
<evidence type="ECO:0000256" key="7">
    <source>
        <dbReference type="SAM" id="Phobius"/>
    </source>
</evidence>
<sequence>MPDTQPQTAPRPDLTGRTLGDFHILRRIGAGGMGQVYLARQTSLKRDVALKLLRDELNTNLTALARFQAEAQAVAKLNHPNIVHIHQIGEADGLRYMVLEFVEGRNLRDYMARKGPPDLPITLSVVRQVALALQKAHEQGIVHRDIKPENILVTRKVEVKVTDFGLSRFFAGEVPATNITQSGVTLGTPLYMSPEQVQGHTVDNRSDIYSFGVTCYHLLAGEPPFRGTSAFDVALKHVQEKPRPLADLRPDLPADVCGMVHKMMAKNPDDRYQSARDVLRDLVKVRDGLTTGTAQFALSQGNGKGRSLATAGESTSSLTRAAVPSSGHPGARWGLWLLIACACALAAIGGVLLYGGLNPSADPAHAPAGANHSGPGLPDVRSPDRLNTTRERELLVVLNTEGTKPDDAIKASVELGLLYVRERRLPEANERFERLRGREKEWRDPLAARTASVAGRLGLAVVLAHENKPEPSNKLFLDVVQDQPKFGGPGGPKFERSAFSVSGTLLRYPDLSHAVSDALNRNAANLGKTKLEPAALEQLRSPQRVGKKD</sequence>
<evidence type="ECO:0000313" key="10">
    <source>
        <dbReference type="Proteomes" id="UP000676565"/>
    </source>
</evidence>
<dbReference type="PROSITE" id="PS00107">
    <property type="entry name" value="PROTEIN_KINASE_ATP"/>
    <property type="match status" value="1"/>
</dbReference>
<comment type="caution">
    <text evidence="9">The sequence shown here is derived from an EMBL/GenBank/DDBJ whole genome shotgun (WGS) entry which is preliminary data.</text>
</comment>
<dbReference type="PROSITE" id="PS00108">
    <property type="entry name" value="PROTEIN_KINASE_ST"/>
    <property type="match status" value="1"/>
</dbReference>
<reference evidence="9 10" key="1">
    <citation type="submission" date="2021-04" db="EMBL/GenBank/DDBJ databases">
        <authorList>
            <person name="Ivanova A."/>
        </authorList>
    </citation>
    <scope>NUCLEOTIDE SEQUENCE [LARGE SCALE GENOMIC DNA]</scope>
    <source>
        <strain evidence="9 10">G18</strain>
    </source>
</reference>
<organism evidence="9 10">
    <name type="scientific">Gemmata palustris</name>
    <dbReference type="NCBI Taxonomy" id="2822762"/>
    <lineage>
        <taxon>Bacteria</taxon>
        <taxon>Pseudomonadati</taxon>
        <taxon>Planctomycetota</taxon>
        <taxon>Planctomycetia</taxon>
        <taxon>Gemmatales</taxon>
        <taxon>Gemmataceae</taxon>
        <taxon>Gemmata</taxon>
    </lineage>
</organism>
<evidence type="ECO:0000256" key="2">
    <source>
        <dbReference type="ARBA" id="ARBA00022741"/>
    </source>
</evidence>
<dbReference type="Proteomes" id="UP000676565">
    <property type="component" value="Unassembled WGS sequence"/>
</dbReference>
<dbReference type="PANTHER" id="PTHR43289:SF6">
    <property type="entry name" value="SERINE_THREONINE-PROTEIN KINASE NEKL-3"/>
    <property type="match status" value="1"/>
</dbReference>
<keyword evidence="2 5" id="KW-0547">Nucleotide-binding</keyword>
<dbReference type="Gene3D" id="3.30.200.20">
    <property type="entry name" value="Phosphorylase Kinase, domain 1"/>
    <property type="match status" value="1"/>
</dbReference>
<keyword evidence="7" id="KW-1133">Transmembrane helix</keyword>
<feature type="domain" description="Protein kinase" evidence="8">
    <location>
        <begin position="22"/>
        <end position="283"/>
    </location>
</feature>
<dbReference type="SUPFAM" id="SSF56112">
    <property type="entry name" value="Protein kinase-like (PK-like)"/>
    <property type="match status" value="1"/>
</dbReference>
<dbReference type="PROSITE" id="PS50011">
    <property type="entry name" value="PROTEIN_KINASE_DOM"/>
    <property type="match status" value="1"/>
</dbReference>
<keyword evidence="4 5" id="KW-0067">ATP-binding</keyword>
<dbReference type="PANTHER" id="PTHR43289">
    <property type="entry name" value="MITOGEN-ACTIVATED PROTEIN KINASE KINASE KINASE 20-RELATED"/>
    <property type="match status" value="1"/>
</dbReference>
<proteinExistence type="predicted"/>
<dbReference type="InterPro" id="IPR000719">
    <property type="entry name" value="Prot_kinase_dom"/>
</dbReference>
<dbReference type="RefSeq" id="WP_210661246.1">
    <property type="nucleotide sequence ID" value="NZ_JAGKQQ010000001.1"/>
</dbReference>
<protein>
    <submittedName>
        <fullName evidence="9">Serine/threonine protein kinase</fullName>
    </submittedName>
</protein>
<dbReference type="Gene3D" id="1.10.510.10">
    <property type="entry name" value="Transferase(Phosphotransferase) domain 1"/>
    <property type="match status" value="1"/>
</dbReference>
<keyword evidence="7" id="KW-0812">Transmembrane</keyword>
<keyword evidence="3 9" id="KW-0418">Kinase</keyword>